<evidence type="ECO:0000256" key="4">
    <source>
        <dbReference type="ARBA" id="ARBA00023134"/>
    </source>
</evidence>
<keyword evidence="2" id="KW-0547">Nucleotide-binding</keyword>
<dbReference type="InterPro" id="IPR027417">
    <property type="entry name" value="P-loop_NTPase"/>
</dbReference>
<keyword evidence="8" id="KW-1185">Reference proteome</keyword>
<evidence type="ECO:0000313" key="8">
    <source>
        <dbReference type="Proteomes" id="UP000019375"/>
    </source>
</evidence>
<evidence type="ECO:0000256" key="3">
    <source>
        <dbReference type="ARBA" id="ARBA00022842"/>
    </source>
</evidence>
<dbReference type="InterPro" id="IPR030393">
    <property type="entry name" value="G_ENGB_dom"/>
</dbReference>
<evidence type="ECO:0000256" key="5">
    <source>
        <dbReference type="SAM" id="MobiDB-lite"/>
    </source>
</evidence>
<dbReference type="GO" id="GO:0005739">
    <property type="term" value="C:mitochondrion"/>
    <property type="evidence" value="ECO:0007669"/>
    <property type="project" value="TreeGrafter"/>
</dbReference>
<sequence>MRLTCQRGLSISRLLKNRTIDVKKIILSTKYEHASPTESPKNSKPAESASKIKKYTKKPTPVWYSLNEMYNASYAKPTTSELNSVNRFFNSSKIQYEWSAAHFADVPGEKIKNKLNTDGAGNKKFHGKTYVPFELVNGLPEIAFLGKSNAGKSTLLNSLTTDLKQTELGEYAKASKRAGFTKTLNSFNVGKKLRIVDTPGYGFNSSVEQGDLTMEYVQQRQQLVRCFLLISGEQNIGKLDYQIIEFLSSKGIPFEIVFTKMDKVTNSEKFMLSTQNMKLSNLPGLPGIIFTNSVTSKNCPKRYGIDLLRHLIFQCCGLSRDSIPSHNGNT</sequence>
<evidence type="ECO:0000256" key="2">
    <source>
        <dbReference type="ARBA" id="ARBA00022741"/>
    </source>
</evidence>
<dbReference type="Proteomes" id="UP000019375">
    <property type="component" value="Unassembled WGS sequence"/>
</dbReference>
<dbReference type="GO" id="GO:0005525">
    <property type="term" value="F:GTP binding"/>
    <property type="evidence" value="ECO:0007669"/>
    <property type="project" value="UniProtKB-KW"/>
</dbReference>
<proteinExistence type="predicted"/>
<reference evidence="8" key="1">
    <citation type="journal article" date="2013" name="Genome Announc.">
        <title>Genome sequence of the food spoilage yeast Zygosaccharomyces bailii CLIB 213(T).</title>
        <authorList>
            <person name="Galeote V."/>
            <person name="Bigey F."/>
            <person name="Devillers H."/>
            <person name="Neuveglise C."/>
            <person name="Dequin S."/>
        </authorList>
    </citation>
    <scope>NUCLEOTIDE SEQUENCE [LARGE SCALE GENOMIC DNA]</scope>
    <source>
        <strain evidence="8">CLIB 213 / ATCC 58445 / CBS 680 / CCRC 21525 / NBRC 1098 / NCYC 1416 / NRRL Y-2227</strain>
    </source>
</reference>
<dbReference type="Gene3D" id="3.40.50.300">
    <property type="entry name" value="P-loop containing nucleotide triphosphate hydrolases"/>
    <property type="match status" value="1"/>
</dbReference>
<dbReference type="GO" id="GO:0046872">
    <property type="term" value="F:metal ion binding"/>
    <property type="evidence" value="ECO:0007669"/>
    <property type="project" value="UniProtKB-KW"/>
</dbReference>
<feature type="region of interest" description="Disordered" evidence="5">
    <location>
        <begin position="33"/>
        <end position="52"/>
    </location>
</feature>
<dbReference type="PANTHER" id="PTHR46498:SF1">
    <property type="entry name" value="GTP-BINDING PROTEIN 8"/>
    <property type="match status" value="1"/>
</dbReference>
<dbReference type="Pfam" id="PF01926">
    <property type="entry name" value="MMR_HSR1"/>
    <property type="match status" value="1"/>
</dbReference>
<evidence type="ECO:0000256" key="1">
    <source>
        <dbReference type="ARBA" id="ARBA00022723"/>
    </source>
</evidence>
<organism evidence="7 8">
    <name type="scientific">Zygosaccharomyces bailii (strain CLIB 213 / ATCC 58445 / CBS 680 / BCRC 21525 / NBRC 1098 / NCYC 1416 / NRRL Y-2227)</name>
    <dbReference type="NCBI Taxonomy" id="1333698"/>
    <lineage>
        <taxon>Eukaryota</taxon>
        <taxon>Fungi</taxon>
        <taxon>Dikarya</taxon>
        <taxon>Ascomycota</taxon>
        <taxon>Saccharomycotina</taxon>
        <taxon>Saccharomycetes</taxon>
        <taxon>Saccharomycetales</taxon>
        <taxon>Saccharomycetaceae</taxon>
        <taxon>Zygosaccharomyces</taxon>
    </lineage>
</organism>
<dbReference type="OrthoDB" id="391988at2759"/>
<protein>
    <submittedName>
        <fullName evidence="7">BN860_03312g1_1</fullName>
    </submittedName>
</protein>
<dbReference type="AlphaFoldDB" id="A0A8J2X7X1"/>
<keyword evidence="4" id="KW-0342">GTP-binding</keyword>
<dbReference type="SUPFAM" id="SSF52540">
    <property type="entry name" value="P-loop containing nucleoside triphosphate hydrolases"/>
    <property type="match status" value="1"/>
</dbReference>
<name>A0A8J2X7X1_ZYGB2</name>
<dbReference type="InterPro" id="IPR005225">
    <property type="entry name" value="Small_GTP-bd"/>
</dbReference>
<dbReference type="InterPro" id="IPR052279">
    <property type="entry name" value="EngB_GTPase"/>
</dbReference>
<evidence type="ECO:0000313" key="7">
    <source>
        <dbReference type="EMBL" id="CDF87301.1"/>
    </source>
</evidence>
<evidence type="ECO:0000259" key="6">
    <source>
        <dbReference type="PROSITE" id="PS51706"/>
    </source>
</evidence>
<dbReference type="EMBL" id="HG316454">
    <property type="protein sequence ID" value="CDF87301.1"/>
    <property type="molecule type" value="Genomic_DNA"/>
</dbReference>
<dbReference type="CDD" id="cd01876">
    <property type="entry name" value="YihA_EngB"/>
    <property type="match status" value="1"/>
</dbReference>
<keyword evidence="3" id="KW-0460">Magnesium</keyword>
<accession>A0A8J2X7X1</accession>
<feature type="domain" description="EngB-type G" evidence="6">
    <location>
        <begin position="138"/>
        <end position="318"/>
    </location>
</feature>
<dbReference type="NCBIfam" id="TIGR00231">
    <property type="entry name" value="small_GTP"/>
    <property type="match status" value="1"/>
</dbReference>
<gene>
    <name evidence="7" type="ORF">BN860_03312g</name>
</gene>
<dbReference type="InterPro" id="IPR006073">
    <property type="entry name" value="GTP-bd"/>
</dbReference>
<dbReference type="PROSITE" id="PS51706">
    <property type="entry name" value="G_ENGB"/>
    <property type="match status" value="1"/>
</dbReference>
<dbReference type="PRINTS" id="PR00326">
    <property type="entry name" value="GTP1OBG"/>
</dbReference>
<keyword evidence="1" id="KW-0479">Metal-binding</keyword>
<dbReference type="PANTHER" id="PTHR46498">
    <property type="entry name" value="GTP-BINDING PROTEIN 8"/>
    <property type="match status" value="1"/>
</dbReference>